<proteinExistence type="predicted"/>
<dbReference type="EMBL" id="CP026652">
    <property type="protein sequence ID" value="AVH61338.1"/>
    <property type="molecule type" value="Genomic_DNA"/>
</dbReference>
<sequence length="72" mass="7843">MTHTTVSQTFVGIAPAGISQALAVAHELHCPEPRTPEARTPEVAPQLMGLRTPATRPHRRKIPLRRLSALCV</sequence>
<accession>A0ABM6T2J5</accession>
<protein>
    <submittedName>
        <fullName evidence="1">Uncharacterized protein</fullName>
    </submittedName>
</protein>
<dbReference type="Proteomes" id="UP000238413">
    <property type="component" value="Chromosome"/>
</dbReference>
<organism evidence="1 2">
    <name type="scientific">Streptomyces dengpaensis</name>
    <dbReference type="NCBI Taxonomy" id="2049881"/>
    <lineage>
        <taxon>Bacteria</taxon>
        <taxon>Bacillati</taxon>
        <taxon>Actinomycetota</taxon>
        <taxon>Actinomycetes</taxon>
        <taxon>Kitasatosporales</taxon>
        <taxon>Streptomycetaceae</taxon>
        <taxon>Streptomyces</taxon>
    </lineage>
</organism>
<reference evidence="1 2" key="1">
    <citation type="submission" date="2018-02" db="EMBL/GenBank/DDBJ databases">
        <title>Complete genome sequence of Streptomyces dengpaensis, the producer of angucyclines.</title>
        <authorList>
            <person name="Yumei L."/>
        </authorList>
    </citation>
    <scope>NUCLEOTIDE SEQUENCE [LARGE SCALE GENOMIC DNA]</scope>
    <source>
        <strain evidence="1 2">XZHG99</strain>
    </source>
</reference>
<keyword evidence="2" id="KW-1185">Reference proteome</keyword>
<name>A0ABM6T2J5_9ACTN</name>
<evidence type="ECO:0000313" key="1">
    <source>
        <dbReference type="EMBL" id="AVH61338.1"/>
    </source>
</evidence>
<gene>
    <name evidence="1" type="ORF">C4B68_21735</name>
</gene>
<evidence type="ECO:0000313" key="2">
    <source>
        <dbReference type="Proteomes" id="UP000238413"/>
    </source>
</evidence>